<dbReference type="Proteomes" id="UP001623591">
    <property type="component" value="Unassembled WGS sequence"/>
</dbReference>
<comment type="caution">
    <text evidence="1">The sequence shown here is derived from an EMBL/GenBank/DDBJ whole genome shotgun (WGS) entry which is preliminary data.</text>
</comment>
<dbReference type="EMBL" id="JBJHZZ010000016">
    <property type="protein sequence ID" value="MFL0248381.1"/>
    <property type="molecule type" value="Genomic_DNA"/>
</dbReference>
<sequence length="372" mass="43069">MNNYIFINKDVFKQLTDDELLIYCYGAFQTKRNEEFIFSSSILNYYLNANTRKQQNEIKTALNGLIAKDLILNVANDVYIIDETKISKAYFVLYHNEFEALKDKKSKLLKYFCFLLSCLNNETQEHKMSNSFIQNGYKELLGNEFISKPTIIKYNDELQKLNLIEVIKGKKINNNCNDINTIKRVTIAEDYKQSLKDKAKTAEAKSKDNSSIVKEIDTLKVSNNSFNKNDLKSRIAEAIEANANDINIFPKQLTKIKDVGEDNFISILKNCISKYPNVLNDQSKNPKERANIFVSCVIKNELEKGIAEIKSREKEIISAKHSDTELQQFTDYMDNIENETQQPNNKKIIDMSSVFEEKSKEQEVKLLWEMEG</sequence>
<dbReference type="RefSeq" id="WP_406770808.1">
    <property type="nucleotide sequence ID" value="NZ_JBJHZZ010000016.1"/>
</dbReference>
<reference evidence="1 2" key="1">
    <citation type="submission" date="2024-11" db="EMBL/GenBank/DDBJ databases">
        <authorList>
            <person name="Heng Y.C."/>
            <person name="Lim A.C.H."/>
            <person name="Lee J.K.Y."/>
            <person name="Kittelmann S."/>
        </authorList>
    </citation>
    <scope>NUCLEOTIDE SEQUENCE [LARGE SCALE GENOMIC DNA]</scope>
    <source>
        <strain evidence="1 2">WILCCON 0185</strain>
    </source>
</reference>
<name>A0ABW8T8E0_9CLOT</name>
<evidence type="ECO:0000313" key="2">
    <source>
        <dbReference type="Proteomes" id="UP001623591"/>
    </source>
</evidence>
<accession>A0ABW8T8E0</accession>
<protein>
    <recommendedName>
        <fullName evidence="3">DnaD domain-containing protein</fullName>
    </recommendedName>
</protein>
<proteinExistence type="predicted"/>
<gene>
    <name evidence="1" type="ORF">ACJDUG_15625</name>
</gene>
<organism evidence="1 2">
    <name type="scientific">Candidatus Clostridium stratigraminis</name>
    <dbReference type="NCBI Taxonomy" id="3381661"/>
    <lineage>
        <taxon>Bacteria</taxon>
        <taxon>Bacillati</taxon>
        <taxon>Bacillota</taxon>
        <taxon>Clostridia</taxon>
        <taxon>Eubacteriales</taxon>
        <taxon>Clostridiaceae</taxon>
        <taxon>Clostridium</taxon>
    </lineage>
</organism>
<evidence type="ECO:0008006" key="3">
    <source>
        <dbReference type="Google" id="ProtNLM"/>
    </source>
</evidence>
<evidence type="ECO:0000313" key="1">
    <source>
        <dbReference type="EMBL" id="MFL0248381.1"/>
    </source>
</evidence>
<keyword evidence="2" id="KW-1185">Reference proteome</keyword>